<sequence length="329" mass="36543">MPRSERSTNPLMRNVLALLVASVTVGIAHLNLDPFCTGGEGGGAKRANAAPPRMPPPPELPTQIPASSELVAAVASAASPSTKVADDPSTLRGVWALKMAAALLEKGCHNFSKVPDYTACMFKQERLNGALGDGQTIDLKVRHEPYSVYMKWQSGDRGRQLIYVHGQNDGNMLVQPGGIKGRLTGLLSLEPTGSLAMAESRYPITKAGLLQLGHTILEYQHQDLERGCGFTCELRDHQEFEGRACYLYHINYESPEIHSVYRKSLIYVDKELSLPICVKNYTWGKDVNPETIDEETLIEFYAYTDLKIEQELSASDFDRNNRDYKLRVR</sequence>
<evidence type="ECO:0000313" key="2">
    <source>
        <dbReference type="EMBL" id="SFI65335.1"/>
    </source>
</evidence>
<dbReference type="Proteomes" id="UP000199518">
    <property type="component" value="Unassembled WGS sequence"/>
</dbReference>
<accession>A0A1I3JZG3</accession>
<organism evidence="2 3">
    <name type="scientific">Planctomicrobium piriforme</name>
    <dbReference type="NCBI Taxonomy" id="1576369"/>
    <lineage>
        <taxon>Bacteria</taxon>
        <taxon>Pseudomonadati</taxon>
        <taxon>Planctomycetota</taxon>
        <taxon>Planctomycetia</taxon>
        <taxon>Planctomycetales</taxon>
        <taxon>Planctomycetaceae</taxon>
        <taxon>Planctomicrobium</taxon>
    </lineage>
</organism>
<proteinExistence type="predicted"/>
<dbReference type="Pfam" id="PF07608">
    <property type="entry name" value="DUF1571"/>
    <property type="match status" value="1"/>
</dbReference>
<name>A0A1I3JZG3_9PLAN</name>
<gene>
    <name evidence="2" type="ORF">SAMN05421753_11160</name>
</gene>
<evidence type="ECO:0008006" key="4">
    <source>
        <dbReference type="Google" id="ProtNLM"/>
    </source>
</evidence>
<dbReference type="AlphaFoldDB" id="A0A1I3JZG3"/>
<protein>
    <recommendedName>
        <fullName evidence="4">DUF1571 domain-containing protein</fullName>
    </recommendedName>
</protein>
<dbReference type="EMBL" id="FOQD01000011">
    <property type="protein sequence ID" value="SFI65335.1"/>
    <property type="molecule type" value="Genomic_DNA"/>
</dbReference>
<reference evidence="3" key="1">
    <citation type="submission" date="2016-10" db="EMBL/GenBank/DDBJ databases">
        <authorList>
            <person name="Varghese N."/>
            <person name="Submissions S."/>
        </authorList>
    </citation>
    <scope>NUCLEOTIDE SEQUENCE [LARGE SCALE GENOMIC DNA]</scope>
    <source>
        <strain evidence="3">DSM 26348</strain>
    </source>
</reference>
<dbReference type="OrthoDB" id="5456309at2"/>
<dbReference type="InterPro" id="IPR011465">
    <property type="entry name" value="DUF1571"/>
</dbReference>
<dbReference type="RefSeq" id="WP_092051496.1">
    <property type="nucleotide sequence ID" value="NZ_FOQD01000011.1"/>
</dbReference>
<evidence type="ECO:0000313" key="3">
    <source>
        <dbReference type="Proteomes" id="UP000199518"/>
    </source>
</evidence>
<keyword evidence="3" id="KW-1185">Reference proteome</keyword>
<feature type="region of interest" description="Disordered" evidence="1">
    <location>
        <begin position="42"/>
        <end position="62"/>
    </location>
</feature>
<evidence type="ECO:0000256" key="1">
    <source>
        <dbReference type="SAM" id="MobiDB-lite"/>
    </source>
</evidence>